<protein>
    <submittedName>
        <fullName evidence="1">Uncharacterized protein</fullName>
    </submittedName>
</protein>
<dbReference type="AGR" id="WB:WBGene00021150"/>
<keyword evidence="2" id="KW-1185">Reference proteome</keyword>
<dbReference type="CTD" id="189350"/>
<evidence type="ECO:0000313" key="3">
    <source>
        <dbReference type="WormBase" id="Y1B5A.1"/>
    </source>
</evidence>
<dbReference type="KEGG" id="cel:CELE_Y1B5A.1"/>
<proteinExistence type="predicted"/>
<evidence type="ECO:0000313" key="2">
    <source>
        <dbReference type="Proteomes" id="UP000001940"/>
    </source>
</evidence>
<name>Q9N479_CAEEL</name>
<dbReference type="AlphaFoldDB" id="Q9N479"/>
<dbReference type="PaxDb" id="6239-Y1B5A.1"/>
<dbReference type="UCSC" id="Y1B5A.1">
    <property type="organism name" value="c. elegans"/>
</dbReference>
<accession>Q9N479</accession>
<organism evidence="1 2">
    <name type="scientific">Caenorhabditis elegans</name>
    <dbReference type="NCBI Taxonomy" id="6239"/>
    <lineage>
        <taxon>Eukaryota</taxon>
        <taxon>Metazoa</taxon>
        <taxon>Ecdysozoa</taxon>
        <taxon>Nematoda</taxon>
        <taxon>Chromadorea</taxon>
        <taxon>Rhabditida</taxon>
        <taxon>Rhabditina</taxon>
        <taxon>Rhabditomorpha</taxon>
        <taxon>Rhabditoidea</taxon>
        <taxon>Rhabditidae</taxon>
        <taxon>Peloderinae</taxon>
        <taxon>Caenorhabditis</taxon>
    </lineage>
</organism>
<dbReference type="Proteomes" id="UP000001940">
    <property type="component" value="Chromosome X"/>
</dbReference>
<gene>
    <name evidence="1" type="ORF">CELE_Y1B5A.1</name>
    <name evidence="1 3" type="ORF">Y1B5A.1</name>
</gene>
<dbReference type="Bgee" id="WBGene00021150">
    <property type="expression patterns" value="Expressed in material anatomical entity"/>
</dbReference>
<dbReference type="RefSeq" id="NP_509192.1">
    <property type="nucleotide sequence ID" value="NM_076791.1"/>
</dbReference>
<dbReference type="EMBL" id="BX284606">
    <property type="protein sequence ID" value="CCD61846.1"/>
    <property type="molecule type" value="Genomic_DNA"/>
</dbReference>
<dbReference type="GeneID" id="189350"/>
<sequence>MGKIIESIVRWNNEVVELMSFPDTEVSRSVEIEQWTTLVHGEIPAVAASDKTRKVQSNQIPSLCRTASIQNVTFIAHLDSNENAAFAEKD</sequence>
<dbReference type="InParanoid" id="Q9N479"/>
<reference evidence="1 2" key="1">
    <citation type="journal article" date="1998" name="Science">
        <title>Genome sequence of the nematode C. elegans: a platform for investigating biology.</title>
        <authorList>
            <consortium name="The C. elegans sequencing consortium"/>
            <person name="Sulson J.E."/>
            <person name="Waterston R."/>
        </authorList>
    </citation>
    <scope>NUCLEOTIDE SEQUENCE [LARGE SCALE GENOMIC DNA]</scope>
    <source>
        <strain evidence="1 2">Bristol N2</strain>
    </source>
</reference>
<evidence type="ECO:0000313" key="1">
    <source>
        <dbReference type="EMBL" id="CCD61846.1"/>
    </source>
</evidence>
<dbReference type="HOGENOM" id="CLU_2442860_0_0_1"/>
<dbReference type="WormBase" id="Y1B5A.1">
    <property type="protein sequence ID" value="CE24189"/>
    <property type="gene ID" value="WBGene00021150"/>
</dbReference>